<dbReference type="InterPro" id="IPR041657">
    <property type="entry name" value="HTH_17"/>
</dbReference>
<organism evidence="2 3">
    <name type="scientific">Roseovarius nanhaiticus</name>
    <dbReference type="NCBI Taxonomy" id="573024"/>
    <lineage>
        <taxon>Bacteria</taxon>
        <taxon>Pseudomonadati</taxon>
        <taxon>Pseudomonadota</taxon>
        <taxon>Alphaproteobacteria</taxon>
        <taxon>Rhodobacterales</taxon>
        <taxon>Roseobacteraceae</taxon>
        <taxon>Roseovarius</taxon>
    </lineage>
</organism>
<proteinExistence type="predicted"/>
<feature type="domain" description="Helix-turn-helix" evidence="1">
    <location>
        <begin position="7"/>
        <end position="56"/>
    </location>
</feature>
<reference evidence="3" key="1">
    <citation type="submission" date="2017-01" db="EMBL/GenBank/DDBJ databases">
        <authorList>
            <person name="Varghese N."/>
            <person name="Submissions S."/>
        </authorList>
    </citation>
    <scope>NUCLEOTIDE SEQUENCE [LARGE SCALE GENOMIC DNA]</scope>
    <source>
        <strain evidence="3">DSM 29590</strain>
    </source>
</reference>
<evidence type="ECO:0000313" key="2">
    <source>
        <dbReference type="EMBL" id="SIS00972.1"/>
    </source>
</evidence>
<dbReference type="Proteomes" id="UP000186019">
    <property type="component" value="Unassembled WGS sequence"/>
</dbReference>
<dbReference type="Pfam" id="PF12728">
    <property type="entry name" value="HTH_17"/>
    <property type="match status" value="1"/>
</dbReference>
<protein>
    <submittedName>
        <fullName evidence="2">DNA binding domain-containing protein, excisionase family</fullName>
    </submittedName>
</protein>
<evidence type="ECO:0000313" key="3">
    <source>
        <dbReference type="Proteomes" id="UP000186019"/>
    </source>
</evidence>
<evidence type="ECO:0000259" key="1">
    <source>
        <dbReference type="Pfam" id="PF12728"/>
    </source>
</evidence>
<sequence length="72" mass="8188">MMSDCALFSPRELAERSGWPERRIRSLIAAKQIKHLKIGGTFYLPEDAIADFVERNMVVPDGRDQEQVEGPD</sequence>
<name>A0A1N7FKS7_9RHOB</name>
<dbReference type="EMBL" id="FTNV01000001">
    <property type="protein sequence ID" value="SIS00972.1"/>
    <property type="molecule type" value="Genomic_DNA"/>
</dbReference>
<gene>
    <name evidence="2" type="ORF">SAMN05421666_1138</name>
</gene>
<dbReference type="AlphaFoldDB" id="A0A1N7FKS7"/>
<keyword evidence="3" id="KW-1185">Reference proteome</keyword>
<accession>A0A1N7FKS7</accession>